<reference evidence="1" key="1">
    <citation type="submission" date="2022-05" db="EMBL/GenBank/DDBJ databases">
        <title>Chromosome-level genome of Chaenocephalus aceratus.</title>
        <authorList>
            <person name="Park H."/>
        </authorList>
    </citation>
    <scope>NUCLEOTIDE SEQUENCE</scope>
    <source>
        <strain evidence="1">KU_202001</strain>
    </source>
</reference>
<sequence length="177" mass="19459">MAQITSEGAEQDSQPTNRATTTRTEQEWTRAGRGVAAEDGDSLSSVSDADKETALPNKNPDNDGGEPDGKLSEPGKSPAQGSLASSTDSAQEGSRVLRQEQERGRACPPPRRPTAQRARRKPSTAPRERPAWRGPRLSESLSAGWIQRTEVINPERQFALQPRIIIDQNICYYFVIF</sequence>
<protein>
    <submittedName>
        <fullName evidence="1">Uncharacterized protein</fullName>
    </submittedName>
</protein>
<evidence type="ECO:0000313" key="1">
    <source>
        <dbReference type="EMBL" id="KAI4803048.1"/>
    </source>
</evidence>
<evidence type="ECO:0000313" key="2">
    <source>
        <dbReference type="Proteomes" id="UP001057452"/>
    </source>
</evidence>
<dbReference type="Proteomes" id="UP001057452">
    <property type="component" value="Chromosome 23"/>
</dbReference>
<accession>A0ACB9VSZ6</accession>
<name>A0ACB9VSZ6_CHAAC</name>
<dbReference type="EMBL" id="CM043807">
    <property type="protein sequence ID" value="KAI4803048.1"/>
    <property type="molecule type" value="Genomic_DNA"/>
</dbReference>
<keyword evidence="2" id="KW-1185">Reference proteome</keyword>
<comment type="caution">
    <text evidence="1">The sequence shown here is derived from an EMBL/GenBank/DDBJ whole genome shotgun (WGS) entry which is preliminary data.</text>
</comment>
<gene>
    <name evidence="1" type="ORF">KUCAC02_006607</name>
</gene>
<proteinExistence type="predicted"/>
<organism evidence="1 2">
    <name type="scientific">Chaenocephalus aceratus</name>
    <name type="common">Blackfin icefish</name>
    <name type="synonym">Chaenichthys aceratus</name>
    <dbReference type="NCBI Taxonomy" id="36190"/>
    <lineage>
        <taxon>Eukaryota</taxon>
        <taxon>Metazoa</taxon>
        <taxon>Chordata</taxon>
        <taxon>Craniata</taxon>
        <taxon>Vertebrata</taxon>
        <taxon>Euteleostomi</taxon>
        <taxon>Actinopterygii</taxon>
        <taxon>Neopterygii</taxon>
        <taxon>Teleostei</taxon>
        <taxon>Neoteleostei</taxon>
        <taxon>Acanthomorphata</taxon>
        <taxon>Eupercaria</taxon>
        <taxon>Perciformes</taxon>
        <taxon>Notothenioidei</taxon>
        <taxon>Channichthyidae</taxon>
        <taxon>Chaenocephalus</taxon>
    </lineage>
</organism>